<evidence type="ECO:0000313" key="15">
    <source>
        <dbReference type="RefSeq" id="XP_067148340.1"/>
    </source>
</evidence>
<dbReference type="InterPro" id="IPR004875">
    <property type="entry name" value="DDE_SF_endonuclease_dom"/>
</dbReference>
<evidence type="ECO:0000259" key="11">
    <source>
        <dbReference type="PROSITE" id="PS50805"/>
    </source>
</evidence>
<feature type="domain" description="C2H2-type" evidence="10">
    <location>
        <begin position="1000"/>
        <end position="1027"/>
    </location>
</feature>
<feature type="domain" description="C2H2-type" evidence="10">
    <location>
        <begin position="888"/>
        <end position="915"/>
    </location>
</feature>
<evidence type="ECO:0000259" key="12">
    <source>
        <dbReference type="PROSITE" id="PS50806"/>
    </source>
</evidence>
<dbReference type="InterPro" id="IPR006600">
    <property type="entry name" value="HTH_CenpB_DNA-bd_dom"/>
</dbReference>
<gene>
    <name evidence="15" type="primary">LOC106500479</name>
</gene>
<evidence type="ECO:0000259" key="13">
    <source>
        <dbReference type="PROSITE" id="PS51253"/>
    </source>
</evidence>
<feature type="domain" description="C2H2-type" evidence="10">
    <location>
        <begin position="1404"/>
        <end position="1431"/>
    </location>
</feature>
<feature type="domain" description="C2H2-type" evidence="10">
    <location>
        <begin position="1460"/>
        <end position="1487"/>
    </location>
</feature>
<dbReference type="CDD" id="cd07765">
    <property type="entry name" value="KRAB_A-box"/>
    <property type="match status" value="2"/>
</dbReference>
<feature type="compositionally biased region" description="Basic and acidic residues" evidence="9">
    <location>
        <begin position="1177"/>
        <end position="1188"/>
    </location>
</feature>
<dbReference type="Gene3D" id="1.10.10.60">
    <property type="entry name" value="Homeodomain-like"/>
    <property type="match status" value="2"/>
</dbReference>
<dbReference type="InterPro" id="IPR036236">
    <property type="entry name" value="Znf_C2H2_sf"/>
</dbReference>
<feature type="domain" description="C2H2-type" evidence="10">
    <location>
        <begin position="1292"/>
        <end position="1319"/>
    </location>
</feature>
<feature type="domain" description="C2H2-type" evidence="10">
    <location>
        <begin position="1376"/>
        <end position="1403"/>
    </location>
</feature>
<evidence type="ECO:0000313" key="14">
    <source>
        <dbReference type="Proteomes" id="UP001652627"/>
    </source>
</evidence>
<dbReference type="Gene3D" id="3.30.160.60">
    <property type="entry name" value="Classic Zinc Finger"/>
    <property type="match status" value="17"/>
</dbReference>
<keyword evidence="7" id="KW-0539">Nucleus</keyword>
<keyword evidence="2" id="KW-0479">Metal-binding</keyword>
<protein>
    <submittedName>
        <fullName evidence="15">Zinc finger protein 91-like</fullName>
    </submittedName>
</protein>
<evidence type="ECO:0000256" key="2">
    <source>
        <dbReference type="ARBA" id="ARBA00022723"/>
    </source>
</evidence>
<dbReference type="InterPro" id="IPR009057">
    <property type="entry name" value="Homeodomain-like_sf"/>
</dbReference>
<feature type="domain" description="C2H2-type" evidence="10">
    <location>
        <begin position="1432"/>
        <end position="1459"/>
    </location>
</feature>
<feature type="domain" description="C2H2-type" evidence="10">
    <location>
        <begin position="1544"/>
        <end position="1571"/>
    </location>
</feature>
<proteinExistence type="predicted"/>
<dbReference type="PANTHER" id="PTHR24406">
    <property type="entry name" value="TRANSCRIPTIONAL REPRESSOR CTCFL-RELATED"/>
    <property type="match status" value="1"/>
</dbReference>
<feature type="domain" description="C2H2-type" evidence="10">
    <location>
        <begin position="860"/>
        <end position="887"/>
    </location>
</feature>
<keyword evidence="4 8" id="KW-0863">Zinc-finger</keyword>
<dbReference type="RefSeq" id="XP_067148340.1">
    <property type="nucleotide sequence ID" value="XM_067292239.1"/>
</dbReference>
<organism evidence="14 15">
    <name type="scientific">Apteryx mantelli</name>
    <name type="common">North Island brown kiwi</name>
    <dbReference type="NCBI Taxonomy" id="2696672"/>
    <lineage>
        <taxon>Eukaryota</taxon>
        <taxon>Metazoa</taxon>
        <taxon>Chordata</taxon>
        <taxon>Craniata</taxon>
        <taxon>Vertebrata</taxon>
        <taxon>Euteleostomi</taxon>
        <taxon>Archelosauria</taxon>
        <taxon>Archosauria</taxon>
        <taxon>Dinosauria</taxon>
        <taxon>Saurischia</taxon>
        <taxon>Theropoda</taxon>
        <taxon>Coelurosauria</taxon>
        <taxon>Aves</taxon>
        <taxon>Palaeognathae</taxon>
        <taxon>Apterygiformes</taxon>
        <taxon>Apterygidae</taxon>
        <taxon>Apteryx</taxon>
    </lineage>
</organism>
<dbReference type="InterPro" id="IPR050888">
    <property type="entry name" value="ZnF_C2H2-type_TF"/>
</dbReference>
<dbReference type="SUPFAM" id="SSF57667">
    <property type="entry name" value="beta-beta-alpha zinc fingers"/>
    <property type="match status" value="11"/>
</dbReference>
<dbReference type="Gene3D" id="6.10.140.140">
    <property type="match status" value="2"/>
</dbReference>
<comment type="subcellular location">
    <subcellularLocation>
        <location evidence="1">Nucleus</location>
    </subcellularLocation>
</comment>
<feature type="region of interest" description="Disordered" evidence="9">
    <location>
        <begin position="699"/>
        <end position="724"/>
    </location>
</feature>
<feature type="domain" description="C2H2-type" evidence="10">
    <location>
        <begin position="1348"/>
        <end position="1375"/>
    </location>
</feature>
<sequence length="1636" mass="182400">MPRGAGCSAAAPGSGVSGTGRAELEQPVFQEPVTFEDVAVYFSAEEWRRLAERQKKLYRDMMMENYELITSLGSAGPKPEIVLKLERGEDLHPGDPSDECVGESQTAPVAADSSKRQISCCTATVVSKRKELSLADRVKLLQALELPSASLSSVAKLFGISKSQAGRIGRSREQILADWRTNANPLRKRKREGKGGEVEDALFAWFQQALARGERLSGPILKAKAQELALNSGREFEATDGWLCRWKTRHNIVFKRHHGEKQDADISGAQSWVSEVLPSLLASYSAENIFNADETGLLYRSYPDRAHAPQDLQLLGSRKAKDRISILCCANHTGTEKRRLLVVGKSRRPRCLPKDLRALPVAYANSANAWVTARIFREWVLQWDQELRRERRRIVLFVGHSSAHPCELKAKLRNIKLVYFPPNTTSITQPMDMGVICNLKGHYRALVLARALQSPELGQARRAAEIAGRLTLLDAIYILHQAWSLVQPATVQSCFRKAGFHLVPFERGEADLPPLADVPRPPFMSEQDFLEFVGVDAEEPAVGEMTGEESWLARQSRRAAAADGEEEEEDDDDDDDDEPDPGSRVTASEALAGLSTAMRWCQLHGLVYHWERLLETESAVQMAIMAEAGQGTLPACSGYEPSTAAVAFEDVAVYFSPEEWVELAGWQRELYQEVMMDNYDLVACLGSVDPKSKLVHKMEREEESCGGVPRGERDRGVPDTSGIAGWDVTAEEDLSENDHQRHWVPCASPDGGPEGLAIKCRKLCPSWCEAKPRAWAGDAPQELSGWDRKEQPLDVPEAGSEGLLICGTCGKSFEDEATLSAHQREHLRPAPSYECTACGKVFRHHCNLLTHKKHRGRSRHACTECSRTFCLKGDLLRHRAGHAGKGSYVCPLCRESFRHKRNLQAHRKEHAGAALRKCPECEKRFEDEASLSRHRATHCEERPFVCGRCDRSFSWKESLMIHQRSHTQERSHKCPDCGRSFSRSGNLLVHQRVHTGERPFACAQCDKTFCNKANLITHKKLHRRFKSFACSECQLGFSSKSKLLLHQQAHGEGDEVTYGAGDNPPDFQQCRAAVKREIVVKTEPEDESYIGYPPDLGERAAVPGYPSTGIKTEVVVKAEPEDDSYGDFCRPCPERELPPDASAGDAKPEIIVKVEPDEEPCAGRRRGAGSEGGSQKQPKEEPEDMKPDKALLVKSLEVAPRGSLRPEPRVSQWTVQPAQGDAAELRWGPPGSEGLRAAAKPAGLCLEKGAASVLPTGNAGQKPSPTCERGSAAAPGTEPARRPRSQATERPFTCTECGKSFQHRGNLITHLRVHTGEKPFTCTVCGKSFSQKGDLMRHQRIHTGEKPFECNVCGKSFCSKQTFILHQRIHTGEKPFSCSECGKSFNRKANFITHQKIHRGERPFICAECGKGFCAKKTFILHQKIHIGERPFGCSECGKSFSRNGDLTRHQRIHTGERPFACADCGKCFSHNGELIKHQRIHTGEKPFTCTECGKSFNRKGTLITHQRIHTGERPFVCPECGKTFNLKTTLMKHKRIHTGERPFTCLECGKSFKYKGNLRTHHLTHTVERVYPCTECGKIFSHKKELTVHQSVHTEERILSCYRDGESFNPFLPMHPLLMSCTQIQMPLEALSKYK</sequence>
<feature type="domain" description="C2H2-type" evidence="10">
    <location>
        <begin position="1028"/>
        <end position="1055"/>
    </location>
</feature>
<dbReference type="Pfam" id="PF01352">
    <property type="entry name" value="KRAB"/>
    <property type="match status" value="2"/>
</dbReference>
<dbReference type="SMART" id="SM00349">
    <property type="entry name" value="KRAB"/>
    <property type="match status" value="2"/>
</dbReference>
<dbReference type="InterPro" id="IPR003655">
    <property type="entry name" value="aKRAB"/>
</dbReference>
<feature type="domain" description="KRAB" evidence="11">
    <location>
        <begin position="646"/>
        <end position="717"/>
    </location>
</feature>
<dbReference type="Pfam" id="PF03221">
    <property type="entry name" value="HTH_Tnp_Tc5"/>
    <property type="match status" value="1"/>
</dbReference>
<dbReference type="Pfam" id="PF00096">
    <property type="entry name" value="zf-C2H2"/>
    <property type="match status" value="15"/>
</dbReference>
<dbReference type="SMART" id="SM00355">
    <property type="entry name" value="ZnF_C2H2"/>
    <property type="match status" value="20"/>
</dbReference>
<keyword evidence="3" id="KW-0677">Repeat</keyword>
<feature type="domain" description="C2H2-type" evidence="10">
    <location>
        <begin position="944"/>
        <end position="971"/>
    </location>
</feature>
<feature type="compositionally biased region" description="Acidic residues" evidence="9">
    <location>
        <begin position="563"/>
        <end position="580"/>
    </location>
</feature>
<keyword evidence="14" id="KW-1185">Reference proteome</keyword>
<feature type="region of interest" description="Disordered" evidence="9">
    <location>
        <begin position="1122"/>
        <end position="1188"/>
    </location>
</feature>
<dbReference type="SUPFAM" id="SSF109640">
    <property type="entry name" value="KRAB domain (Kruppel-associated box)"/>
    <property type="match status" value="2"/>
</dbReference>
<evidence type="ECO:0000256" key="6">
    <source>
        <dbReference type="ARBA" id="ARBA00023125"/>
    </source>
</evidence>
<keyword evidence="6" id="KW-0238">DNA-binding</keyword>
<evidence type="ECO:0000256" key="7">
    <source>
        <dbReference type="ARBA" id="ARBA00023242"/>
    </source>
</evidence>
<accession>A0ABM4E6M2</accession>
<feature type="domain" description="C2H2-type" evidence="10">
    <location>
        <begin position="972"/>
        <end position="999"/>
    </location>
</feature>
<evidence type="ECO:0000259" key="10">
    <source>
        <dbReference type="PROSITE" id="PS50157"/>
    </source>
</evidence>
<feature type="domain" description="C2H2-type" evidence="10">
    <location>
        <begin position="833"/>
        <end position="861"/>
    </location>
</feature>
<feature type="domain" description="KRAB" evidence="11">
    <location>
        <begin position="33"/>
        <end position="104"/>
    </location>
</feature>
<evidence type="ECO:0000256" key="5">
    <source>
        <dbReference type="ARBA" id="ARBA00022833"/>
    </source>
</evidence>
<feature type="domain" description="HTH CENPB-type" evidence="13">
    <location>
        <begin position="186"/>
        <end position="256"/>
    </location>
</feature>
<reference evidence="14" key="1">
    <citation type="submission" date="2025-05" db="UniProtKB">
        <authorList>
            <consortium name="RefSeq"/>
        </authorList>
    </citation>
    <scope>NUCLEOTIDE SEQUENCE [LARGE SCALE GENOMIC DNA]</scope>
</reference>
<dbReference type="Pfam" id="PF03184">
    <property type="entry name" value="DDE_1"/>
    <property type="match status" value="1"/>
</dbReference>
<feature type="domain" description="C2H2-type" evidence="10">
    <location>
        <begin position="1516"/>
        <end position="1543"/>
    </location>
</feature>
<feature type="domain" description="KRAB-related" evidence="12">
    <location>
        <begin position="30"/>
        <end position="95"/>
    </location>
</feature>
<evidence type="ECO:0000256" key="4">
    <source>
        <dbReference type="ARBA" id="ARBA00022771"/>
    </source>
</evidence>
<dbReference type="InterPro" id="IPR013087">
    <property type="entry name" value="Znf_C2H2_type"/>
</dbReference>
<dbReference type="PROSITE" id="PS51253">
    <property type="entry name" value="HTH_CENPB"/>
    <property type="match status" value="1"/>
</dbReference>
<dbReference type="PROSITE" id="PS50805">
    <property type="entry name" value="KRAB"/>
    <property type="match status" value="2"/>
</dbReference>
<dbReference type="SUPFAM" id="SSF46689">
    <property type="entry name" value="Homeodomain-like"/>
    <property type="match status" value="2"/>
</dbReference>
<dbReference type="Proteomes" id="UP001652627">
    <property type="component" value="Chromosome 2"/>
</dbReference>
<feature type="domain" description="C2H2-type" evidence="10">
    <location>
        <begin position="804"/>
        <end position="831"/>
    </location>
</feature>
<evidence type="ECO:0000256" key="3">
    <source>
        <dbReference type="ARBA" id="ARBA00022737"/>
    </source>
</evidence>
<dbReference type="SMART" id="SM00674">
    <property type="entry name" value="CENPB"/>
    <property type="match status" value="1"/>
</dbReference>
<dbReference type="InterPro" id="IPR036051">
    <property type="entry name" value="KRAB_dom_sf"/>
</dbReference>
<dbReference type="GeneID" id="106500479"/>
<feature type="domain" description="C2H2-type" evidence="10">
    <location>
        <begin position="916"/>
        <end position="943"/>
    </location>
</feature>
<keyword evidence="5" id="KW-0862">Zinc</keyword>
<dbReference type="PROSITE" id="PS00028">
    <property type="entry name" value="ZINC_FINGER_C2H2_1"/>
    <property type="match status" value="19"/>
</dbReference>
<feature type="domain" description="C2H2-type" evidence="10">
    <location>
        <begin position="1488"/>
        <end position="1515"/>
    </location>
</feature>
<dbReference type="PROSITE" id="PS50806">
    <property type="entry name" value="KRAB_RELATED"/>
    <property type="match status" value="1"/>
</dbReference>
<feature type="compositionally biased region" description="Basic and acidic residues" evidence="9">
    <location>
        <begin position="1146"/>
        <end position="1155"/>
    </location>
</feature>
<feature type="domain" description="C2H2-type" evidence="10">
    <location>
        <begin position="1572"/>
        <end position="1599"/>
    </location>
</feature>
<evidence type="ECO:0000256" key="1">
    <source>
        <dbReference type="ARBA" id="ARBA00004123"/>
    </source>
</evidence>
<dbReference type="InterPro" id="IPR001909">
    <property type="entry name" value="KRAB"/>
</dbReference>
<feature type="region of interest" description="Disordered" evidence="9">
    <location>
        <begin position="543"/>
        <end position="584"/>
    </location>
</feature>
<evidence type="ECO:0000256" key="9">
    <source>
        <dbReference type="SAM" id="MobiDB-lite"/>
    </source>
</evidence>
<reference evidence="15" key="2">
    <citation type="submission" date="2025-08" db="UniProtKB">
        <authorList>
            <consortium name="RefSeq"/>
        </authorList>
    </citation>
    <scope>IDENTIFICATION</scope>
    <source>
        <tissue evidence="15">Blood</tissue>
    </source>
</reference>
<dbReference type="PROSITE" id="PS50157">
    <property type="entry name" value="ZINC_FINGER_C2H2_2"/>
    <property type="match status" value="20"/>
</dbReference>
<evidence type="ECO:0000256" key="8">
    <source>
        <dbReference type="PROSITE-ProRule" id="PRU00042"/>
    </source>
</evidence>
<feature type="region of interest" description="Disordered" evidence="9">
    <location>
        <begin position="1255"/>
        <end position="1290"/>
    </location>
</feature>
<feature type="domain" description="C2H2-type" evidence="10">
    <location>
        <begin position="1320"/>
        <end position="1347"/>
    </location>
</feature>
<name>A0ABM4E6M2_9AVES</name>